<feature type="region of interest" description="Disordered" evidence="1">
    <location>
        <begin position="69"/>
        <end position="109"/>
    </location>
</feature>
<sequence length="155" mass="17401">MAPREIVFAPEPAPRAARLSDKAVDEHKELIGDLYWTQNWTRDQVINYLQTNLSFTISKDRFSKAMRRWGFNKQPRGGRFIQRSPNKTARQSTPSEAASDEPSSNVQEVAQAPAVAGVISQPMGHLHLFLAAHRSDRNPEASQATTLQKAHPTRN</sequence>
<evidence type="ECO:0000259" key="2">
    <source>
        <dbReference type="Pfam" id="PF14420"/>
    </source>
</evidence>
<feature type="compositionally biased region" description="Polar residues" evidence="1">
    <location>
        <begin position="83"/>
        <end position="108"/>
    </location>
</feature>
<gene>
    <name evidence="3" type="ORF">FOYG_00457</name>
</gene>
<evidence type="ECO:0000256" key="1">
    <source>
        <dbReference type="SAM" id="MobiDB-lite"/>
    </source>
</evidence>
<reference evidence="3 4" key="1">
    <citation type="submission" date="2011-06" db="EMBL/GenBank/DDBJ databases">
        <title>The Genome Sequence of Fusarium oxysporum FOSC 3-a.</title>
        <authorList>
            <consortium name="The Broad Institute Genome Sequencing Platform"/>
            <person name="Ma L.-J."/>
            <person name="Gale L.R."/>
            <person name="Schwartz D.C."/>
            <person name="Zhou S."/>
            <person name="Corby-Kistler H."/>
            <person name="Young S.K."/>
            <person name="Zeng Q."/>
            <person name="Gargeya S."/>
            <person name="Fitzgerald M."/>
            <person name="Haas B."/>
            <person name="Abouelleil A."/>
            <person name="Alvarado L."/>
            <person name="Arachchi H.M."/>
            <person name="Berlin A."/>
            <person name="Brown A."/>
            <person name="Chapman S.B."/>
            <person name="Chen Z."/>
            <person name="Dunbar C."/>
            <person name="Freedman E."/>
            <person name="Gearin G."/>
            <person name="Gellesch M."/>
            <person name="Goldberg J."/>
            <person name="Griggs A."/>
            <person name="Gujja S."/>
            <person name="Heiman D."/>
            <person name="Howarth C."/>
            <person name="Larson L."/>
            <person name="Lui A."/>
            <person name="MacDonald P.J.P."/>
            <person name="Mehta T."/>
            <person name="Montmayeur A."/>
            <person name="Murphy C."/>
            <person name="Neiman D."/>
            <person name="Pearson M."/>
            <person name="Priest M."/>
            <person name="Roberts A."/>
            <person name="Saif S."/>
            <person name="Shea T."/>
            <person name="Shenoy N."/>
            <person name="Sisk P."/>
            <person name="Stolte C."/>
            <person name="Sykes S."/>
            <person name="Wortman J."/>
            <person name="Nusbaum C."/>
            <person name="Birren B."/>
        </authorList>
    </citation>
    <scope>NUCLEOTIDE SEQUENCE [LARGE SCALE GENOMIC DNA]</scope>
    <source>
        <strain evidence="4">FOSC 3-a</strain>
    </source>
</reference>
<dbReference type="InterPro" id="IPR025676">
    <property type="entry name" value="Clr5_dom"/>
</dbReference>
<dbReference type="AlphaFoldDB" id="W9J053"/>
<feature type="region of interest" description="Disordered" evidence="1">
    <location>
        <begin position="132"/>
        <end position="155"/>
    </location>
</feature>
<evidence type="ECO:0000313" key="4">
    <source>
        <dbReference type="Proteomes" id="UP000030753"/>
    </source>
</evidence>
<protein>
    <recommendedName>
        <fullName evidence="2">Clr5 domain-containing protein</fullName>
    </recommendedName>
</protein>
<evidence type="ECO:0000313" key="3">
    <source>
        <dbReference type="EMBL" id="EWZ00634.1"/>
    </source>
</evidence>
<dbReference type="HOGENOM" id="CLU_1695513_0_0_1"/>
<accession>W9J053</accession>
<dbReference type="OrthoDB" id="5363610at2759"/>
<name>W9J053_FUSOX</name>
<organism evidence="3 4">
    <name type="scientific">Fusarium oxysporum NRRL 32931</name>
    <dbReference type="NCBI Taxonomy" id="660029"/>
    <lineage>
        <taxon>Eukaryota</taxon>
        <taxon>Fungi</taxon>
        <taxon>Dikarya</taxon>
        <taxon>Ascomycota</taxon>
        <taxon>Pezizomycotina</taxon>
        <taxon>Sordariomycetes</taxon>
        <taxon>Hypocreomycetidae</taxon>
        <taxon>Hypocreales</taxon>
        <taxon>Nectriaceae</taxon>
        <taxon>Fusarium</taxon>
        <taxon>Fusarium oxysporum species complex</taxon>
    </lineage>
</organism>
<dbReference type="Pfam" id="PF14420">
    <property type="entry name" value="Clr5"/>
    <property type="match status" value="1"/>
</dbReference>
<proteinExistence type="predicted"/>
<dbReference type="EMBL" id="JH717839">
    <property type="protein sequence ID" value="EWZ00634.1"/>
    <property type="molecule type" value="Genomic_DNA"/>
</dbReference>
<dbReference type="Proteomes" id="UP000030753">
    <property type="component" value="Unassembled WGS sequence"/>
</dbReference>
<feature type="domain" description="Clr5" evidence="2">
    <location>
        <begin position="21"/>
        <end position="73"/>
    </location>
</feature>